<protein>
    <submittedName>
        <fullName evidence="1">Uncharacterized protein</fullName>
    </submittedName>
</protein>
<accession>A0ACB0FGM7</accession>
<reference evidence="1" key="1">
    <citation type="submission" date="2023-05" db="EMBL/GenBank/DDBJ databases">
        <authorList>
            <consortium name="ELIXIR-Norway"/>
        </authorList>
    </citation>
    <scope>NUCLEOTIDE SEQUENCE</scope>
</reference>
<name>A0ACB0FGM7_RANTA</name>
<sequence length="230" mass="25171">MTSNSTAPRPRRAPVAVPHSGDLARGPSARPGARAEYRPPEGPAPAAERADRPLVGAVGPRKPRCGASRPLRGPALRRDSERRIPAAPPLRRCLSRSPPKFAITLGKCERVPIKETVRRRQRGEALPSRGQHPGAWPPRRVPGRRALPLPAPAHWDRAPRPAFGAEIRCAKRHRQALEMGWLGAARGASSPSTQFGGVSPPLKEEDPRETHRLPLRREKGRPRRDASAEL</sequence>
<proteinExistence type="predicted"/>
<dbReference type="EMBL" id="OX596091">
    <property type="protein sequence ID" value="CAI9712144.1"/>
    <property type="molecule type" value="Genomic_DNA"/>
</dbReference>
<evidence type="ECO:0000313" key="2">
    <source>
        <dbReference type="Proteomes" id="UP001162501"/>
    </source>
</evidence>
<evidence type="ECO:0000313" key="1">
    <source>
        <dbReference type="EMBL" id="CAI9712144.1"/>
    </source>
</evidence>
<organism evidence="1 2">
    <name type="scientific">Rangifer tarandus platyrhynchus</name>
    <name type="common">Svalbard reindeer</name>
    <dbReference type="NCBI Taxonomy" id="3082113"/>
    <lineage>
        <taxon>Eukaryota</taxon>
        <taxon>Metazoa</taxon>
        <taxon>Chordata</taxon>
        <taxon>Craniata</taxon>
        <taxon>Vertebrata</taxon>
        <taxon>Euteleostomi</taxon>
        <taxon>Mammalia</taxon>
        <taxon>Eutheria</taxon>
        <taxon>Laurasiatheria</taxon>
        <taxon>Artiodactyla</taxon>
        <taxon>Ruminantia</taxon>
        <taxon>Pecora</taxon>
        <taxon>Cervidae</taxon>
        <taxon>Odocoileinae</taxon>
        <taxon>Rangifer</taxon>
    </lineage>
</organism>
<dbReference type="Proteomes" id="UP001162501">
    <property type="component" value="Chromosome 7"/>
</dbReference>
<gene>
    <name evidence="1" type="ORF">MRATA1EN3_LOCUS23357</name>
</gene>